<accession>A0ABU6CF32</accession>
<dbReference type="Proteomes" id="UP001352223">
    <property type="component" value="Unassembled WGS sequence"/>
</dbReference>
<dbReference type="RefSeq" id="WP_324771020.1">
    <property type="nucleotide sequence ID" value="NZ_BAAATS010000028.1"/>
</dbReference>
<name>A0ABU6CF32_9ACTN</name>
<keyword evidence="2" id="KW-1185">Reference proteome</keyword>
<dbReference type="EMBL" id="JAOZYB010000223">
    <property type="protein sequence ID" value="MEB3963307.1"/>
    <property type="molecule type" value="Genomic_DNA"/>
</dbReference>
<sequence>MFSTTRADVVGAHHIVLGVCREKRALVVTLEGPVHPVQELGRAHATRLEHRRTRMELTVGGARTFPQEGVALLDVRGQQIEQALAAQQRPEAVEGPARVEQLEVVDAPAGGPCRERHGHCRRSLLVGHGHTLLMMRM</sequence>
<evidence type="ECO:0000313" key="2">
    <source>
        <dbReference type="Proteomes" id="UP001352223"/>
    </source>
</evidence>
<organism evidence="1 2">
    <name type="scientific">Streptomyces kunmingensis</name>
    <dbReference type="NCBI Taxonomy" id="68225"/>
    <lineage>
        <taxon>Bacteria</taxon>
        <taxon>Bacillati</taxon>
        <taxon>Actinomycetota</taxon>
        <taxon>Actinomycetes</taxon>
        <taxon>Kitasatosporales</taxon>
        <taxon>Streptomycetaceae</taxon>
        <taxon>Streptomyces</taxon>
    </lineage>
</organism>
<comment type="caution">
    <text evidence="1">The sequence shown here is derived from an EMBL/GenBank/DDBJ whole genome shotgun (WGS) entry which is preliminary data.</text>
</comment>
<gene>
    <name evidence="1" type="ORF">OKJ48_24135</name>
</gene>
<evidence type="ECO:0000313" key="1">
    <source>
        <dbReference type="EMBL" id="MEB3963307.1"/>
    </source>
</evidence>
<reference evidence="1 2" key="1">
    <citation type="submission" date="2022-10" db="EMBL/GenBank/DDBJ databases">
        <authorList>
            <person name="Xie J."/>
            <person name="Shen N."/>
        </authorList>
    </citation>
    <scope>NUCLEOTIDE SEQUENCE [LARGE SCALE GENOMIC DNA]</scope>
    <source>
        <strain evidence="1 2">DSM 41681</strain>
    </source>
</reference>
<proteinExistence type="predicted"/>
<protein>
    <submittedName>
        <fullName evidence="1">Uncharacterized protein</fullName>
    </submittedName>
</protein>